<proteinExistence type="predicted"/>
<accession>A0A2H3DLP1</accession>
<dbReference type="EMBL" id="KZ293653">
    <property type="protein sequence ID" value="PBK94774.1"/>
    <property type="molecule type" value="Genomic_DNA"/>
</dbReference>
<organism evidence="1 2">
    <name type="scientific">Armillaria gallica</name>
    <name type="common">Bulbous honey fungus</name>
    <name type="synonym">Armillaria bulbosa</name>
    <dbReference type="NCBI Taxonomy" id="47427"/>
    <lineage>
        <taxon>Eukaryota</taxon>
        <taxon>Fungi</taxon>
        <taxon>Dikarya</taxon>
        <taxon>Basidiomycota</taxon>
        <taxon>Agaricomycotina</taxon>
        <taxon>Agaricomycetes</taxon>
        <taxon>Agaricomycetidae</taxon>
        <taxon>Agaricales</taxon>
        <taxon>Marasmiineae</taxon>
        <taxon>Physalacriaceae</taxon>
        <taxon>Armillaria</taxon>
    </lineage>
</organism>
<reference evidence="2" key="1">
    <citation type="journal article" date="2017" name="Nat. Ecol. Evol.">
        <title>Genome expansion and lineage-specific genetic innovations in the forest pathogenic fungi Armillaria.</title>
        <authorList>
            <person name="Sipos G."/>
            <person name="Prasanna A.N."/>
            <person name="Walter M.C."/>
            <person name="O'Connor E."/>
            <person name="Balint B."/>
            <person name="Krizsan K."/>
            <person name="Kiss B."/>
            <person name="Hess J."/>
            <person name="Varga T."/>
            <person name="Slot J."/>
            <person name="Riley R."/>
            <person name="Boka B."/>
            <person name="Rigling D."/>
            <person name="Barry K."/>
            <person name="Lee J."/>
            <person name="Mihaltcheva S."/>
            <person name="LaButti K."/>
            <person name="Lipzen A."/>
            <person name="Waldron R."/>
            <person name="Moloney N.M."/>
            <person name="Sperisen C."/>
            <person name="Kredics L."/>
            <person name="Vagvoelgyi C."/>
            <person name="Patrignani A."/>
            <person name="Fitzpatrick D."/>
            <person name="Nagy I."/>
            <person name="Doyle S."/>
            <person name="Anderson J.B."/>
            <person name="Grigoriev I.V."/>
            <person name="Gueldener U."/>
            <person name="Muensterkoetter M."/>
            <person name="Nagy L.G."/>
        </authorList>
    </citation>
    <scope>NUCLEOTIDE SEQUENCE [LARGE SCALE GENOMIC DNA]</scope>
    <source>
        <strain evidence="2">Ar21-2</strain>
    </source>
</reference>
<sequence>MLLSTVSDLSKSDELSGLFKVLTTNESSVGEILNDMVTVLEGDSLEHVGDADEKELIMEESSENSTNHSVDDAVIIDNILNNSKGVKDATDKSYRTMMKAHNKFLQEKGLIKPLDNIYESKPTEKTPYYVAAYIMHK</sequence>
<name>A0A2H3DLP1_ARMGA</name>
<evidence type="ECO:0000313" key="2">
    <source>
        <dbReference type="Proteomes" id="UP000217790"/>
    </source>
</evidence>
<dbReference type="AlphaFoldDB" id="A0A2H3DLP1"/>
<dbReference type="Proteomes" id="UP000217790">
    <property type="component" value="Unassembled WGS sequence"/>
</dbReference>
<gene>
    <name evidence="1" type="ORF">ARMGADRAFT_1078645</name>
</gene>
<dbReference type="InParanoid" id="A0A2H3DLP1"/>
<dbReference type="OrthoDB" id="10342044at2759"/>
<keyword evidence="2" id="KW-1185">Reference proteome</keyword>
<evidence type="ECO:0000313" key="1">
    <source>
        <dbReference type="EMBL" id="PBK94774.1"/>
    </source>
</evidence>
<protein>
    <submittedName>
        <fullName evidence="1">Uncharacterized protein</fullName>
    </submittedName>
</protein>